<evidence type="ECO:0000256" key="9">
    <source>
        <dbReference type="ARBA" id="ARBA00047493"/>
    </source>
</evidence>
<dbReference type="InterPro" id="IPR004101">
    <property type="entry name" value="Mur_ligase_C"/>
</dbReference>
<dbReference type="InterPro" id="IPR036565">
    <property type="entry name" value="Mur-like_cat_sf"/>
</dbReference>
<dbReference type="PANTHER" id="PTHR11136:SF0">
    <property type="entry name" value="DIHYDROFOLATE SYNTHETASE-RELATED"/>
    <property type="match status" value="1"/>
</dbReference>
<dbReference type="GO" id="GO:0008841">
    <property type="term" value="F:dihydrofolate synthase activity"/>
    <property type="evidence" value="ECO:0007669"/>
    <property type="project" value="TreeGrafter"/>
</dbReference>
<dbReference type="InterPro" id="IPR013221">
    <property type="entry name" value="Mur_ligase_cen"/>
</dbReference>
<dbReference type="NCBIfam" id="TIGR01499">
    <property type="entry name" value="folC"/>
    <property type="match status" value="1"/>
</dbReference>
<reference evidence="12 13" key="1">
    <citation type="submission" date="2018-12" db="EMBL/GenBank/DDBJ databases">
        <title>Deinococcus radiophilus ATCC 27603 genome sequencing and assembly.</title>
        <authorList>
            <person name="Maclea K.S."/>
            <person name="Maynard C.R."/>
        </authorList>
    </citation>
    <scope>NUCLEOTIDE SEQUENCE [LARGE SCALE GENOMIC DNA]</scope>
    <source>
        <strain evidence="12 13">ATCC 27603</strain>
    </source>
</reference>
<keyword evidence="3" id="KW-0436">Ligase</keyword>
<comment type="caution">
    <text evidence="12">The sequence shown here is derived from an EMBL/GenBank/DDBJ whole genome shotgun (WGS) entry which is preliminary data.</text>
</comment>
<sequence>MTDAAPDHVAQDNLAAQSAYDWLYSQTRAAAGRGRGPEQARALMDLLGAPDRQFRSLRVVGTNGKGSTCAMLEAGLQAAGLRVGRFTSPHLDRFEERIRVDGRELDPAETLKFIAWAQQQAQTFAFFDLTLGLAAQAFARQEVDVAVMEAGVGGRSDATDALARVEAVLLTNVGLDHTAALGGTVAAIAADKAGAARAGVPLLTTAGPEALPVIQSVATDLGALLYTPATHPELFRLPHAPSLLGPHQRENASLAVATLRLLGYEAGVSVALSAKHPGRLEALRLRGRTVWLDGAHNPPAARALAASLRGVDVALFGSFARKDTDQTLAPLLPLAPLWVFTAPGEDGATPPARLAEHYGGQAILDPTVALRVALEQTPPGGTLLVTGSLYLVGLARQWVLRQAEE</sequence>
<dbReference type="Pfam" id="PF08245">
    <property type="entry name" value="Mur_ligase_M"/>
    <property type="match status" value="1"/>
</dbReference>
<evidence type="ECO:0000259" key="11">
    <source>
        <dbReference type="Pfam" id="PF08245"/>
    </source>
</evidence>
<dbReference type="GO" id="GO:0046872">
    <property type="term" value="F:metal ion binding"/>
    <property type="evidence" value="ECO:0007669"/>
    <property type="project" value="UniProtKB-KW"/>
</dbReference>
<gene>
    <name evidence="12" type="ORF">EJ104_11750</name>
</gene>
<evidence type="ECO:0000313" key="13">
    <source>
        <dbReference type="Proteomes" id="UP000277766"/>
    </source>
</evidence>
<evidence type="ECO:0000256" key="8">
    <source>
        <dbReference type="ARBA" id="ARBA00030592"/>
    </source>
</evidence>
<dbReference type="RefSeq" id="WP_126353049.1">
    <property type="nucleotide sequence ID" value="NZ_CP086380.1"/>
</dbReference>
<dbReference type="SUPFAM" id="SSF53244">
    <property type="entry name" value="MurD-like peptide ligases, peptide-binding domain"/>
    <property type="match status" value="1"/>
</dbReference>
<keyword evidence="5" id="KW-0547">Nucleotide-binding</keyword>
<comment type="catalytic activity">
    <reaction evidence="9">
        <text>(6S)-5,6,7,8-tetrahydrofolyl-(gamma-L-Glu)(n) + L-glutamate + ATP = (6S)-5,6,7,8-tetrahydrofolyl-(gamma-L-Glu)(n+1) + ADP + phosphate + H(+)</text>
        <dbReference type="Rhea" id="RHEA:10580"/>
        <dbReference type="Rhea" id="RHEA-COMP:14738"/>
        <dbReference type="Rhea" id="RHEA-COMP:14740"/>
        <dbReference type="ChEBI" id="CHEBI:15378"/>
        <dbReference type="ChEBI" id="CHEBI:29985"/>
        <dbReference type="ChEBI" id="CHEBI:30616"/>
        <dbReference type="ChEBI" id="CHEBI:43474"/>
        <dbReference type="ChEBI" id="CHEBI:141005"/>
        <dbReference type="ChEBI" id="CHEBI:456216"/>
        <dbReference type="EC" id="6.3.2.17"/>
    </reaction>
</comment>
<dbReference type="Pfam" id="PF02875">
    <property type="entry name" value="Mur_ligase_C"/>
    <property type="match status" value="1"/>
</dbReference>
<evidence type="ECO:0000256" key="2">
    <source>
        <dbReference type="ARBA" id="ARBA00013025"/>
    </source>
</evidence>
<accession>A0A3S0RCT2</accession>
<evidence type="ECO:0000256" key="7">
    <source>
        <dbReference type="ARBA" id="ARBA00022842"/>
    </source>
</evidence>
<keyword evidence="7" id="KW-0460">Magnesium</keyword>
<proteinExistence type="inferred from homology"/>
<dbReference type="InterPro" id="IPR036615">
    <property type="entry name" value="Mur_ligase_C_dom_sf"/>
</dbReference>
<comment type="similarity">
    <text evidence="1">Belongs to the folylpolyglutamate synthase family.</text>
</comment>
<organism evidence="12 13">
    <name type="scientific">Deinococcus radiophilus</name>
    <dbReference type="NCBI Taxonomy" id="32062"/>
    <lineage>
        <taxon>Bacteria</taxon>
        <taxon>Thermotogati</taxon>
        <taxon>Deinococcota</taxon>
        <taxon>Deinococci</taxon>
        <taxon>Deinococcales</taxon>
        <taxon>Deinococcaceae</taxon>
        <taxon>Deinococcus</taxon>
    </lineage>
</organism>
<dbReference type="AlphaFoldDB" id="A0A3S0RCT2"/>
<dbReference type="SUPFAM" id="SSF53623">
    <property type="entry name" value="MurD-like peptide ligases, catalytic domain"/>
    <property type="match status" value="1"/>
</dbReference>
<keyword evidence="13" id="KW-1185">Reference proteome</keyword>
<dbReference type="OrthoDB" id="9809356at2"/>
<evidence type="ECO:0000256" key="1">
    <source>
        <dbReference type="ARBA" id="ARBA00008276"/>
    </source>
</evidence>
<name>A0A3S0RCT2_9DEIO</name>
<dbReference type="Gene3D" id="3.40.1190.10">
    <property type="entry name" value="Mur-like, catalytic domain"/>
    <property type="match status" value="1"/>
</dbReference>
<protein>
    <recommendedName>
        <fullName evidence="2">tetrahydrofolate synthase</fullName>
        <ecNumber evidence="2">6.3.2.17</ecNumber>
    </recommendedName>
    <alternativeName>
        <fullName evidence="8">Tetrahydrofolylpolyglutamate synthase</fullName>
    </alternativeName>
</protein>
<dbReference type="Proteomes" id="UP000277766">
    <property type="component" value="Unassembled WGS sequence"/>
</dbReference>
<keyword evidence="4" id="KW-0479">Metal-binding</keyword>
<feature type="domain" description="Mur ligase C-terminal" evidence="10">
    <location>
        <begin position="278"/>
        <end position="388"/>
    </location>
</feature>
<evidence type="ECO:0000313" key="12">
    <source>
        <dbReference type="EMBL" id="RTR25215.1"/>
    </source>
</evidence>
<dbReference type="GO" id="GO:0005524">
    <property type="term" value="F:ATP binding"/>
    <property type="evidence" value="ECO:0007669"/>
    <property type="project" value="UniProtKB-KW"/>
</dbReference>
<evidence type="ECO:0000259" key="10">
    <source>
        <dbReference type="Pfam" id="PF02875"/>
    </source>
</evidence>
<evidence type="ECO:0000256" key="4">
    <source>
        <dbReference type="ARBA" id="ARBA00022723"/>
    </source>
</evidence>
<dbReference type="PANTHER" id="PTHR11136">
    <property type="entry name" value="FOLYLPOLYGLUTAMATE SYNTHASE-RELATED"/>
    <property type="match status" value="1"/>
</dbReference>
<keyword evidence="6" id="KW-0067">ATP-binding</keyword>
<dbReference type="InterPro" id="IPR001645">
    <property type="entry name" value="Folylpolyglutamate_synth"/>
</dbReference>
<evidence type="ECO:0000256" key="5">
    <source>
        <dbReference type="ARBA" id="ARBA00022741"/>
    </source>
</evidence>
<dbReference type="GO" id="GO:0004326">
    <property type="term" value="F:tetrahydrofolylpolyglutamate synthase activity"/>
    <property type="evidence" value="ECO:0007669"/>
    <property type="project" value="UniProtKB-EC"/>
</dbReference>
<dbReference type="GO" id="GO:0005737">
    <property type="term" value="C:cytoplasm"/>
    <property type="evidence" value="ECO:0007669"/>
    <property type="project" value="TreeGrafter"/>
</dbReference>
<dbReference type="EC" id="6.3.2.17" evidence="2"/>
<evidence type="ECO:0000256" key="3">
    <source>
        <dbReference type="ARBA" id="ARBA00022598"/>
    </source>
</evidence>
<dbReference type="EMBL" id="RXPE01000034">
    <property type="protein sequence ID" value="RTR25215.1"/>
    <property type="molecule type" value="Genomic_DNA"/>
</dbReference>
<feature type="domain" description="Mur ligase central" evidence="11">
    <location>
        <begin position="59"/>
        <end position="193"/>
    </location>
</feature>
<evidence type="ECO:0000256" key="6">
    <source>
        <dbReference type="ARBA" id="ARBA00022840"/>
    </source>
</evidence>
<dbReference type="Gene3D" id="3.90.190.20">
    <property type="entry name" value="Mur ligase, C-terminal domain"/>
    <property type="match status" value="1"/>
</dbReference>